<proteinExistence type="predicted"/>
<dbReference type="EMBL" id="LAZR01011893">
    <property type="protein sequence ID" value="KKM55107.1"/>
    <property type="molecule type" value="Genomic_DNA"/>
</dbReference>
<sequence>MMLTLNGVPTEVYQDAIFKGDVEIQGTLNGTNINIVCWENDPVSYENDIVTFTD</sequence>
<organism evidence="1">
    <name type="scientific">marine sediment metagenome</name>
    <dbReference type="NCBI Taxonomy" id="412755"/>
    <lineage>
        <taxon>unclassified sequences</taxon>
        <taxon>metagenomes</taxon>
        <taxon>ecological metagenomes</taxon>
    </lineage>
</organism>
<name>A0A0F9LQL2_9ZZZZ</name>
<gene>
    <name evidence="1" type="ORF">LCGC14_1552940</name>
</gene>
<reference evidence="1" key="1">
    <citation type="journal article" date="2015" name="Nature">
        <title>Complex archaea that bridge the gap between prokaryotes and eukaryotes.</title>
        <authorList>
            <person name="Spang A."/>
            <person name="Saw J.H."/>
            <person name="Jorgensen S.L."/>
            <person name="Zaremba-Niedzwiedzka K."/>
            <person name="Martijn J."/>
            <person name="Lind A.E."/>
            <person name="van Eijk R."/>
            <person name="Schleper C."/>
            <person name="Guy L."/>
            <person name="Ettema T.J."/>
        </authorList>
    </citation>
    <scope>NUCLEOTIDE SEQUENCE</scope>
</reference>
<accession>A0A0F9LQL2</accession>
<evidence type="ECO:0000313" key="1">
    <source>
        <dbReference type="EMBL" id="KKM55107.1"/>
    </source>
</evidence>
<dbReference type="AlphaFoldDB" id="A0A0F9LQL2"/>
<comment type="caution">
    <text evidence="1">The sequence shown here is derived from an EMBL/GenBank/DDBJ whole genome shotgun (WGS) entry which is preliminary data.</text>
</comment>
<protein>
    <submittedName>
        <fullName evidence="1">Uncharacterized protein</fullName>
    </submittedName>
</protein>